<dbReference type="RefSeq" id="WP_119543167.1">
    <property type="nucleotide sequence ID" value="NZ_CM125968.1"/>
</dbReference>
<reference evidence="2" key="1">
    <citation type="submission" date="2020-12" db="EMBL/GenBank/DDBJ databases">
        <title>PHA producing bacteria isolated from mangrove.</title>
        <authorList>
            <person name="Zheng W."/>
            <person name="Yu S."/>
            <person name="Huang Y."/>
        </authorList>
    </citation>
    <scope>NUCLEOTIDE SEQUENCE</scope>
    <source>
        <strain evidence="2">GN22-4</strain>
    </source>
</reference>
<dbReference type="Proteomes" id="UP000664578">
    <property type="component" value="Unassembled WGS sequence"/>
</dbReference>
<comment type="caution">
    <text evidence="2">The sequence shown here is derived from an EMBL/GenBank/DDBJ whole genome shotgun (WGS) entry which is preliminary data.</text>
</comment>
<organism evidence="2 3">
    <name type="scientific">Priestia flexa</name>
    <dbReference type="NCBI Taxonomy" id="86664"/>
    <lineage>
        <taxon>Bacteria</taxon>
        <taxon>Bacillati</taxon>
        <taxon>Bacillota</taxon>
        <taxon>Bacilli</taxon>
        <taxon>Bacillales</taxon>
        <taxon>Bacillaceae</taxon>
        <taxon>Priestia</taxon>
    </lineage>
</organism>
<proteinExistence type="predicted"/>
<name>A0A8I1MEQ2_9BACI</name>
<sequence length="43" mass="5026">MTNQITVKAEEDVQEWISLMQHAKDLGLTIEEIQHFLLQNKTT</sequence>
<dbReference type="GO" id="GO:0046983">
    <property type="term" value="F:protein dimerization activity"/>
    <property type="evidence" value="ECO:0007669"/>
    <property type="project" value="InterPro"/>
</dbReference>
<dbReference type="AlphaFoldDB" id="A0A8I1MEQ2"/>
<accession>A0A8I1MEQ2</accession>
<evidence type="ECO:0000259" key="1">
    <source>
        <dbReference type="PROSITE" id="PS51500"/>
    </source>
</evidence>
<dbReference type="Pfam" id="PF08671">
    <property type="entry name" value="SinI"/>
    <property type="match status" value="1"/>
</dbReference>
<evidence type="ECO:0000313" key="3">
    <source>
        <dbReference type="Proteomes" id="UP000664578"/>
    </source>
</evidence>
<gene>
    <name evidence="2" type="ORF">JF537_04725</name>
</gene>
<protein>
    <submittedName>
        <fullName evidence="2">Anti-repressor SinI family protein</fullName>
    </submittedName>
</protein>
<feature type="domain" description="Sin" evidence="1">
    <location>
        <begin position="3"/>
        <end position="41"/>
    </location>
</feature>
<dbReference type="EMBL" id="JAEMWV010000002">
    <property type="protein sequence ID" value="MBN8250882.1"/>
    <property type="molecule type" value="Genomic_DNA"/>
</dbReference>
<dbReference type="InterPro" id="IPR010981">
    <property type="entry name" value="SinR/SinI_dimer_dom"/>
</dbReference>
<dbReference type="SUPFAM" id="SSF47406">
    <property type="entry name" value="SinR repressor dimerisation domain-like"/>
    <property type="match status" value="1"/>
</dbReference>
<dbReference type="PROSITE" id="PS51500">
    <property type="entry name" value="SIN"/>
    <property type="match status" value="1"/>
</dbReference>
<evidence type="ECO:0000313" key="2">
    <source>
        <dbReference type="EMBL" id="MBN8250882.1"/>
    </source>
</evidence>
<dbReference type="GeneID" id="93681444"/>
<dbReference type="InterPro" id="IPR036281">
    <property type="entry name" value="SinR/SinI_dimer_dom_sf"/>
</dbReference>
<dbReference type="GO" id="GO:0006355">
    <property type="term" value="P:regulation of DNA-templated transcription"/>
    <property type="evidence" value="ECO:0007669"/>
    <property type="project" value="InterPro"/>
</dbReference>